<evidence type="ECO:0000259" key="9">
    <source>
        <dbReference type="Pfam" id="PF01636"/>
    </source>
</evidence>
<evidence type="ECO:0000313" key="10">
    <source>
        <dbReference type="EMBL" id="MEY2253639.1"/>
    </source>
</evidence>
<keyword evidence="2" id="KW-0963">Cytoplasm</keyword>
<evidence type="ECO:0000256" key="6">
    <source>
        <dbReference type="ARBA" id="ARBA00037368"/>
    </source>
</evidence>
<comment type="catalytic activity">
    <reaction evidence="5">
        <text>(5R)-5-hydroxy-L-lysine + GTP = (5R)-5-phosphooxy-L-lysine + GDP + H(+)</text>
        <dbReference type="Rhea" id="RHEA:19049"/>
        <dbReference type="ChEBI" id="CHEBI:15378"/>
        <dbReference type="ChEBI" id="CHEBI:37565"/>
        <dbReference type="ChEBI" id="CHEBI:57882"/>
        <dbReference type="ChEBI" id="CHEBI:58189"/>
        <dbReference type="ChEBI" id="CHEBI:58357"/>
        <dbReference type="EC" id="2.7.1.81"/>
    </reaction>
</comment>
<dbReference type="EMBL" id="JBGBDC010000011">
    <property type="protein sequence ID" value="MEY2253639.1"/>
    <property type="molecule type" value="Genomic_DNA"/>
</dbReference>
<sequence>MKRPPPATNSAPPDEPDALAQASQAFLTAVPQVSAEQAAALACEAYGIQGKAQALSGERDRNFVIRSDNGCAVTLKFISTAESLAETEMQIAVLKHLAGRCAVPVPLHYPLRRTATASSIASTDWLDWCSPTGELLRVRCYSYLDGKAGSELQRHASAWQACGRAIAQLHGAMADFDHPATERPFLWDARRAPLLRPWLEVVEDAQLRTQIAAFWTAFEQRLAQLRPQLPMQTIHNDLSPSNLLSSDDGLGIAGVLDFGDMLLAPRVADLAIAASYQMPLTDRPEAALAAMRTGYESLLPLTAAEQALLPDLILARLTQRMVITAWRARLYPDNRVYILRSQATATALFSRMIGDWLQRHAAPAAERAASSATTPATA</sequence>
<dbReference type="Gene3D" id="3.90.1200.10">
    <property type="match status" value="1"/>
</dbReference>
<comment type="subcellular location">
    <subcellularLocation>
        <location evidence="1">Cytoplasm</location>
    </subcellularLocation>
</comment>
<dbReference type="RefSeq" id="WP_369461129.1">
    <property type="nucleotide sequence ID" value="NZ_JBGBDC010000011.1"/>
</dbReference>
<proteinExistence type="predicted"/>
<comment type="caution">
    <text evidence="10">The sequence shown here is derived from an EMBL/GenBank/DDBJ whole genome shotgun (WGS) entry which is preliminary data.</text>
</comment>
<keyword evidence="11" id="KW-1185">Reference proteome</keyword>
<keyword evidence="3" id="KW-0808">Transferase</keyword>
<evidence type="ECO:0000256" key="2">
    <source>
        <dbReference type="ARBA" id="ARBA00022490"/>
    </source>
</evidence>
<evidence type="ECO:0000256" key="3">
    <source>
        <dbReference type="ARBA" id="ARBA00022679"/>
    </source>
</evidence>
<organism evidence="10 11">
    <name type="scientific">Comamonas sediminis</name>
    <dbReference type="NCBI Taxonomy" id="1783360"/>
    <lineage>
        <taxon>Bacteria</taxon>
        <taxon>Pseudomonadati</taxon>
        <taxon>Pseudomonadota</taxon>
        <taxon>Betaproteobacteria</taxon>
        <taxon>Burkholderiales</taxon>
        <taxon>Comamonadaceae</taxon>
        <taxon>Comamonas</taxon>
    </lineage>
</organism>
<evidence type="ECO:0000256" key="7">
    <source>
        <dbReference type="ARBA" id="ARBA00038873"/>
    </source>
</evidence>
<evidence type="ECO:0000313" key="11">
    <source>
        <dbReference type="Proteomes" id="UP001562178"/>
    </source>
</evidence>
<reference evidence="10 11" key="1">
    <citation type="journal article" date="2016" name="Int. J. Syst. Evol. Microbiol.">
        <title>Description of Comamonas sediminis sp. nov., isolated from lagoon sediments.</title>
        <authorList>
            <person name="Subhash Y."/>
            <person name="Bang J.J."/>
            <person name="You T.H."/>
            <person name="Lee S.S."/>
        </authorList>
    </citation>
    <scope>NUCLEOTIDE SEQUENCE [LARGE SCALE GENOMIC DNA]</scope>
    <source>
        <strain evidence="10 11">JCM 31169</strain>
    </source>
</reference>
<name>A0ABV4B827_9BURK</name>
<evidence type="ECO:0000256" key="4">
    <source>
        <dbReference type="ARBA" id="ARBA00022777"/>
    </source>
</evidence>
<dbReference type="InterPro" id="IPR002575">
    <property type="entry name" value="Aminoglycoside_PTrfase"/>
</dbReference>
<evidence type="ECO:0000256" key="5">
    <source>
        <dbReference type="ARBA" id="ARBA00036820"/>
    </source>
</evidence>
<keyword evidence="4" id="KW-0418">Kinase</keyword>
<evidence type="ECO:0000256" key="8">
    <source>
        <dbReference type="ARBA" id="ARBA00040505"/>
    </source>
</evidence>
<dbReference type="Pfam" id="PF01636">
    <property type="entry name" value="APH"/>
    <property type="match status" value="1"/>
</dbReference>
<dbReference type="Proteomes" id="UP001562178">
    <property type="component" value="Unassembled WGS sequence"/>
</dbReference>
<feature type="domain" description="Aminoglycoside phosphotransferase" evidence="9">
    <location>
        <begin position="55"/>
        <end position="299"/>
    </location>
</feature>
<dbReference type="EC" id="2.7.1.81" evidence="7"/>
<accession>A0ABV4B827</accession>
<dbReference type="PANTHER" id="PTHR21064:SF1">
    <property type="entry name" value="HYDROXYLYSINE KINASE"/>
    <property type="match status" value="1"/>
</dbReference>
<dbReference type="InterPro" id="IPR050249">
    <property type="entry name" value="Pseudomonas-type_ThrB"/>
</dbReference>
<evidence type="ECO:0000256" key="1">
    <source>
        <dbReference type="ARBA" id="ARBA00004496"/>
    </source>
</evidence>
<dbReference type="SUPFAM" id="SSF56112">
    <property type="entry name" value="Protein kinase-like (PK-like)"/>
    <property type="match status" value="1"/>
</dbReference>
<protein>
    <recommendedName>
        <fullName evidence="8">Hydroxylysine kinase</fullName>
        <ecNumber evidence="7">2.7.1.81</ecNumber>
    </recommendedName>
</protein>
<dbReference type="InterPro" id="IPR011009">
    <property type="entry name" value="Kinase-like_dom_sf"/>
</dbReference>
<gene>
    <name evidence="10" type="ORF">AB7A72_21660</name>
</gene>
<dbReference type="PANTHER" id="PTHR21064">
    <property type="entry name" value="AMINOGLYCOSIDE PHOSPHOTRANSFERASE DOMAIN-CONTAINING PROTEIN-RELATED"/>
    <property type="match status" value="1"/>
</dbReference>
<comment type="function">
    <text evidence="6">Catalyzes the GTP-dependent phosphorylation of 5-hydroxy-L-lysine.</text>
</comment>